<evidence type="ECO:0000313" key="3">
    <source>
        <dbReference type="Proteomes" id="UP001172778"/>
    </source>
</evidence>
<name>A0ABT7E393_9NEIS</name>
<proteinExistence type="predicted"/>
<dbReference type="SUPFAM" id="SSF53850">
    <property type="entry name" value="Periplasmic binding protein-like II"/>
    <property type="match status" value="1"/>
</dbReference>
<gene>
    <name evidence="2" type="ORF">PZA18_22310</name>
</gene>
<keyword evidence="1" id="KW-1133">Transmembrane helix</keyword>
<dbReference type="RefSeq" id="WP_284103106.1">
    <property type="nucleotide sequence ID" value="NZ_JARRAF010000051.1"/>
</dbReference>
<organism evidence="2 3">
    <name type="scientific">Parachitinimonas caeni</name>
    <dbReference type="NCBI Taxonomy" id="3031301"/>
    <lineage>
        <taxon>Bacteria</taxon>
        <taxon>Pseudomonadati</taxon>
        <taxon>Pseudomonadota</taxon>
        <taxon>Betaproteobacteria</taxon>
        <taxon>Neisseriales</taxon>
        <taxon>Chitinibacteraceae</taxon>
        <taxon>Parachitinimonas</taxon>
    </lineage>
</organism>
<comment type="caution">
    <text evidence="2">The sequence shown here is derived from an EMBL/GenBank/DDBJ whole genome shotgun (WGS) entry which is preliminary data.</text>
</comment>
<accession>A0ABT7E393</accession>
<protein>
    <recommendedName>
        <fullName evidence="4">Extracellular solute-binding protein</fullName>
    </recommendedName>
</protein>
<keyword evidence="1" id="KW-0472">Membrane</keyword>
<dbReference type="EMBL" id="JARRAF010000051">
    <property type="protein sequence ID" value="MDK2126784.1"/>
    <property type="molecule type" value="Genomic_DNA"/>
</dbReference>
<keyword evidence="1" id="KW-0812">Transmembrane</keyword>
<evidence type="ECO:0008006" key="4">
    <source>
        <dbReference type="Google" id="ProtNLM"/>
    </source>
</evidence>
<feature type="transmembrane region" description="Helical" evidence="1">
    <location>
        <begin position="6"/>
        <end position="28"/>
    </location>
</feature>
<reference evidence="2" key="1">
    <citation type="submission" date="2023-03" db="EMBL/GenBank/DDBJ databases">
        <title>Chitinimonas shenzhenensis gen. nov., sp. nov., a novel member of family Burkholderiaceae isolated from activated sludge collected in Shen Zhen, China.</title>
        <authorList>
            <person name="Wang X."/>
        </authorList>
    </citation>
    <scope>NUCLEOTIDE SEQUENCE</scope>
    <source>
        <strain evidence="2">DQS-5</strain>
    </source>
</reference>
<dbReference type="Proteomes" id="UP001172778">
    <property type="component" value="Unassembled WGS sequence"/>
</dbReference>
<keyword evidence="3" id="KW-1185">Reference proteome</keyword>
<evidence type="ECO:0000313" key="2">
    <source>
        <dbReference type="EMBL" id="MDK2126784.1"/>
    </source>
</evidence>
<sequence>MEIRKLIGPGLFAILLVGVGGGIIYSYFDKRSTDKLIAEEAQTETVKGLIASEREPFFTDAKVLAVLKRNGIVLTLQKAGSREIALRRDAKTFDFAFPSGITAAEKLKRDTGAKQIYPVSYSPMAIASWRPLVPMLTAAGLVEERQGNFYLTDVKKLLAMMEAKQRWKDLPESKAFPVNKPVFISTTDVRKSNSAAMYLALMSYIANGAEVVQSEEQANTVSGRMTALFLRQGYQESTSAGPFEDYVAMGMGKAPLVMIYESQFVQMQTSRDKPNNDMILIYPEPTVFSKNAVVPFSPKGDKLAQLLTTNPELQQLAAEYGMRTQQPEHFQSYVKKRGVSVPQTLINVIDPPSYEVMEKLISQIEKQMQ</sequence>
<evidence type="ECO:0000256" key="1">
    <source>
        <dbReference type="SAM" id="Phobius"/>
    </source>
</evidence>